<organism evidence="2 3">
    <name type="scientific">Paraburkholderia graminis</name>
    <dbReference type="NCBI Taxonomy" id="60548"/>
    <lineage>
        <taxon>Bacteria</taxon>
        <taxon>Pseudomonadati</taxon>
        <taxon>Pseudomonadota</taxon>
        <taxon>Betaproteobacteria</taxon>
        <taxon>Burkholderiales</taxon>
        <taxon>Burkholderiaceae</taxon>
        <taxon>Paraburkholderia</taxon>
    </lineage>
</organism>
<dbReference type="InterPro" id="IPR027421">
    <property type="entry name" value="DNA_pol_lamdba_lyase_dom_sf"/>
</dbReference>
<dbReference type="Pfam" id="PF14520">
    <property type="entry name" value="HHH_5"/>
    <property type="match status" value="1"/>
</dbReference>
<feature type="domain" description="Helix-hairpin-helix DNA-binding motif class 1" evidence="1">
    <location>
        <begin position="9"/>
        <end position="28"/>
    </location>
</feature>
<feature type="domain" description="Helix-hairpin-helix DNA-binding motif class 1" evidence="1">
    <location>
        <begin position="49"/>
        <end position="68"/>
    </location>
</feature>
<feature type="domain" description="Helix-hairpin-helix DNA-binding motif class 1" evidence="1">
    <location>
        <begin position="84"/>
        <end position="103"/>
    </location>
</feature>
<dbReference type="Gene3D" id="1.10.150.110">
    <property type="entry name" value="DNA polymerase beta, N-terminal domain-like"/>
    <property type="match status" value="1"/>
</dbReference>
<reference evidence="2 3" key="1">
    <citation type="submission" date="2023-08" db="EMBL/GenBank/DDBJ databases">
        <title>Genome sequencing of plant associated microbes to promote plant fitness in Sorghum bicolor and Oryza sativa.</title>
        <authorList>
            <person name="Coleman-Derr D."/>
        </authorList>
    </citation>
    <scope>NUCLEOTIDE SEQUENCE [LARGE SCALE GENOMIC DNA]</scope>
    <source>
        <strain evidence="2 3">SLBN-33</strain>
    </source>
</reference>
<dbReference type="PANTHER" id="PTHR11276:SF28">
    <property type="entry name" value="DNA POLYMERASE LAMBDA"/>
    <property type="match status" value="1"/>
</dbReference>
<keyword evidence="2" id="KW-0540">Nuclease</keyword>
<comment type="caution">
    <text evidence="2">The sequence shown here is derived from an EMBL/GenBank/DDBJ whole genome shotgun (WGS) entry which is preliminary data.</text>
</comment>
<dbReference type="AlphaFoldDB" id="A0ABD5CFR9"/>
<keyword evidence="2" id="KW-0269">Exonuclease</keyword>
<dbReference type="Gene3D" id="1.10.150.20">
    <property type="entry name" value="5' to 3' exonuclease, C-terminal subdomain"/>
    <property type="match status" value="1"/>
</dbReference>
<evidence type="ECO:0000259" key="1">
    <source>
        <dbReference type="SMART" id="SM00278"/>
    </source>
</evidence>
<dbReference type="SMART" id="SM00278">
    <property type="entry name" value="HhH1"/>
    <property type="match status" value="3"/>
</dbReference>
<dbReference type="GO" id="GO:0004527">
    <property type="term" value="F:exonuclease activity"/>
    <property type="evidence" value="ECO:0007669"/>
    <property type="project" value="UniProtKB-KW"/>
</dbReference>
<dbReference type="SUPFAM" id="SSF158702">
    <property type="entry name" value="Sec63 N-terminal domain-like"/>
    <property type="match status" value="1"/>
</dbReference>
<sequence>MQTMIAQGEDLKGIPSIGADLAAKIREIAVNGTCALLQSLRNALPPAVTELLQIPGLGPKRVRALHEALHIETLEQLDRAARQGQIRMLPGFGEKIEERIIREHRSAS</sequence>
<gene>
    <name evidence="2" type="ORF">QF025_002666</name>
</gene>
<protein>
    <submittedName>
        <fullName evidence="2">DNA polymerase/3'-5' exonuclease PolX</fullName>
    </submittedName>
</protein>
<accession>A0ABD5CFR9</accession>
<keyword evidence="2" id="KW-0378">Hydrolase</keyword>
<dbReference type="EMBL" id="JAVIZN010000002">
    <property type="protein sequence ID" value="MDR6203946.1"/>
    <property type="molecule type" value="Genomic_DNA"/>
</dbReference>
<dbReference type="InterPro" id="IPR003583">
    <property type="entry name" value="Hlx-hairpin-Hlx_DNA-bd_motif"/>
</dbReference>
<proteinExistence type="predicted"/>
<evidence type="ECO:0000313" key="2">
    <source>
        <dbReference type="EMBL" id="MDR6203946.1"/>
    </source>
</evidence>
<dbReference type="Proteomes" id="UP001245184">
    <property type="component" value="Unassembled WGS sequence"/>
</dbReference>
<name>A0ABD5CFR9_9BURK</name>
<dbReference type="InterPro" id="IPR022312">
    <property type="entry name" value="DNA_pol_X"/>
</dbReference>
<dbReference type="PANTHER" id="PTHR11276">
    <property type="entry name" value="DNA POLYMERASE TYPE-X FAMILY MEMBER"/>
    <property type="match status" value="1"/>
</dbReference>
<evidence type="ECO:0000313" key="3">
    <source>
        <dbReference type="Proteomes" id="UP001245184"/>
    </source>
</evidence>